<dbReference type="SUPFAM" id="SSF158379">
    <property type="entry name" value="YqgQ-like"/>
    <property type="match status" value="1"/>
</dbReference>
<dbReference type="AlphaFoldDB" id="A0A7X2S2N8"/>
<comment type="caution">
    <text evidence="1">The sequence shown here is derived from an EMBL/GenBank/DDBJ whole genome shotgun (WGS) entry which is preliminary data.</text>
</comment>
<keyword evidence="2" id="KW-1185">Reference proteome</keyword>
<dbReference type="Gene3D" id="1.10.287.760">
    <property type="entry name" value="YqgQ-like"/>
    <property type="match status" value="1"/>
</dbReference>
<reference evidence="1 2" key="1">
    <citation type="journal article" date="2017" name="Int. J. Syst. Evol. Microbiol.">
        <title>Bacillus mangrovi sp. nov., isolated from a sediment sample from a mangrove forest.</title>
        <authorList>
            <person name="Gupta V."/>
            <person name="Singh P.K."/>
            <person name="Korpole S."/>
            <person name="Tanuku N.R.S."/>
            <person name="Pinnaka A.K."/>
        </authorList>
    </citation>
    <scope>NUCLEOTIDE SEQUENCE [LARGE SCALE GENOMIC DNA]</scope>
    <source>
        <strain evidence="1 2">KCTC 33872</strain>
    </source>
</reference>
<dbReference type="InterPro" id="IPR009256">
    <property type="entry name" value="YqgQ-like"/>
</dbReference>
<gene>
    <name evidence="1" type="ORF">GKZ89_03275</name>
</gene>
<proteinExistence type="predicted"/>
<dbReference type="OrthoDB" id="2361671at2"/>
<dbReference type="InterPro" id="IPR023164">
    <property type="entry name" value="YqgQ-like_sf"/>
</dbReference>
<evidence type="ECO:0000313" key="2">
    <source>
        <dbReference type="Proteomes" id="UP000434639"/>
    </source>
</evidence>
<sequence length="66" mass="7993">MKTVYEVRQLLKKYGTIIYIGDRVSDLELMEEEVRQLYEMKLIEAREFQLAILILRQEMQLEKEKG</sequence>
<evidence type="ECO:0000313" key="1">
    <source>
        <dbReference type="EMBL" id="MTH52415.1"/>
    </source>
</evidence>
<dbReference type="Proteomes" id="UP000434639">
    <property type="component" value="Unassembled WGS sequence"/>
</dbReference>
<dbReference type="RefSeq" id="WP_155110917.1">
    <property type="nucleotide sequence ID" value="NZ_WMIB01000001.1"/>
</dbReference>
<organism evidence="1 2">
    <name type="scientific">Metabacillus mangrovi</name>
    <dbReference type="NCBI Taxonomy" id="1491830"/>
    <lineage>
        <taxon>Bacteria</taxon>
        <taxon>Bacillati</taxon>
        <taxon>Bacillota</taxon>
        <taxon>Bacilli</taxon>
        <taxon>Bacillales</taxon>
        <taxon>Bacillaceae</taxon>
        <taxon>Metabacillus</taxon>
    </lineage>
</organism>
<accession>A0A7X2S2N8</accession>
<dbReference type="EMBL" id="WMIB01000001">
    <property type="protein sequence ID" value="MTH52415.1"/>
    <property type="molecule type" value="Genomic_DNA"/>
</dbReference>
<protein>
    <submittedName>
        <fullName evidence="1">DUF910 family protein</fullName>
    </submittedName>
</protein>
<dbReference type="Pfam" id="PF06014">
    <property type="entry name" value="YqgQ-like"/>
    <property type="match status" value="1"/>
</dbReference>
<name>A0A7X2S2N8_9BACI</name>